<dbReference type="SUPFAM" id="SSF56281">
    <property type="entry name" value="Metallo-hydrolase/oxidoreductase"/>
    <property type="match status" value="1"/>
</dbReference>
<evidence type="ECO:0000313" key="3">
    <source>
        <dbReference type="Proteomes" id="UP000754750"/>
    </source>
</evidence>
<dbReference type="InterPro" id="IPR001279">
    <property type="entry name" value="Metallo-B-lactamas"/>
</dbReference>
<dbReference type="InterPro" id="IPR052533">
    <property type="entry name" value="WalJ/YycJ-like"/>
</dbReference>
<dbReference type="RefSeq" id="WP_326840090.1">
    <property type="nucleotide sequence ID" value="NZ_JBKWRC010000001.1"/>
</dbReference>
<dbReference type="InterPro" id="IPR036866">
    <property type="entry name" value="RibonucZ/Hydroxyglut_hydro"/>
</dbReference>
<dbReference type="PANTHER" id="PTHR47619">
    <property type="entry name" value="METALLO-HYDROLASE YYCJ-RELATED"/>
    <property type="match status" value="1"/>
</dbReference>
<dbReference type="Gene3D" id="3.60.15.10">
    <property type="entry name" value="Ribonuclease Z/Hydroxyacylglutathione hydrolase-like"/>
    <property type="match status" value="1"/>
</dbReference>
<dbReference type="Proteomes" id="UP000754750">
    <property type="component" value="Unassembled WGS sequence"/>
</dbReference>
<evidence type="ECO:0000313" key="2">
    <source>
        <dbReference type="EMBL" id="MBE6832887.1"/>
    </source>
</evidence>
<reference evidence="2" key="1">
    <citation type="submission" date="2019-04" db="EMBL/GenBank/DDBJ databases">
        <title>Evolution of Biomass-Degrading Anaerobic Consortia Revealed by Metagenomics.</title>
        <authorList>
            <person name="Peng X."/>
        </authorList>
    </citation>
    <scope>NUCLEOTIDE SEQUENCE</scope>
    <source>
        <strain evidence="2">SIG551</strain>
    </source>
</reference>
<gene>
    <name evidence="2" type="ORF">E7512_04775</name>
</gene>
<dbReference type="Pfam" id="PF12706">
    <property type="entry name" value="Lactamase_B_2"/>
    <property type="match status" value="1"/>
</dbReference>
<dbReference type="AlphaFoldDB" id="A0A928KWW4"/>
<organism evidence="2 3">
    <name type="scientific">Faecalispora sporosphaeroides</name>
    <dbReference type="NCBI Taxonomy" id="1549"/>
    <lineage>
        <taxon>Bacteria</taxon>
        <taxon>Bacillati</taxon>
        <taxon>Bacillota</taxon>
        <taxon>Clostridia</taxon>
        <taxon>Eubacteriales</taxon>
        <taxon>Oscillospiraceae</taxon>
        <taxon>Faecalispora</taxon>
    </lineage>
</organism>
<dbReference type="EMBL" id="SVNY01000002">
    <property type="protein sequence ID" value="MBE6832887.1"/>
    <property type="molecule type" value="Genomic_DNA"/>
</dbReference>
<sequence>MARFCPLFSGSSGNSFYIGSRDAGILIDVGRSARQITKMLESCEIPVAAVKGIFITHEHTDHVKGLRVFSEKNRIPVYASAGTLQALEEAGGLTAKMTCCVAEERGTECAEMMIRPFPISHDCAEGFGYRVHTGDDRTFTLATDLGYISDEVRRELEKSDLVVLESNHDVGMLQNGPYPYYLKRRILSDVGHLSNEVCSSMLPHLAETGTTRFVLAHLSAENNTPDIAYQTSLCALKMAGMQQQIDFELTVAPRENQTGKVLLF</sequence>
<protein>
    <submittedName>
        <fullName evidence="2">MBL fold metallo-hydrolase</fullName>
    </submittedName>
</protein>
<accession>A0A928KWW4</accession>
<dbReference type="PANTHER" id="PTHR47619:SF1">
    <property type="entry name" value="EXODEOXYRIBONUCLEASE WALJ"/>
    <property type="match status" value="1"/>
</dbReference>
<comment type="caution">
    <text evidence="2">The sequence shown here is derived from an EMBL/GenBank/DDBJ whole genome shotgun (WGS) entry which is preliminary data.</text>
</comment>
<proteinExistence type="predicted"/>
<name>A0A928KWW4_9FIRM</name>
<evidence type="ECO:0000259" key="1">
    <source>
        <dbReference type="SMART" id="SM00849"/>
    </source>
</evidence>
<feature type="domain" description="Metallo-beta-lactamase" evidence="1">
    <location>
        <begin position="12"/>
        <end position="168"/>
    </location>
</feature>
<dbReference type="SMART" id="SM00849">
    <property type="entry name" value="Lactamase_B"/>
    <property type="match status" value="1"/>
</dbReference>